<dbReference type="InterPro" id="IPR013325">
    <property type="entry name" value="RNA_pol_sigma_r2"/>
</dbReference>
<comment type="caution">
    <text evidence="4">The sequence shown here is derived from an EMBL/GenBank/DDBJ whole genome shotgun (WGS) entry which is preliminary data.</text>
</comment>
<evidence type="ECO:0000313" key="5">
    <source>
        <dbReference type="Proteomes" id="UP000615755"/>
    </source>
</evidence>
<dbReference type="InterPro" id="IPR013324">
    <property type="entry name" value="RNA_pol_sigma_r3/r4-like"/>
</dbReference>
<dbReference type="RefSeq" id="WP_192509428.1">
    <property type="nucleotide sequence ID" value="NZ_AQGV01000015.1"/>
</dbReference>
<proteinExistence type="predicted"/>
<sequence>MWQQQLALLYKSQYRKIIAVLVKLFGVHNIQLAEDVAQDAFNKALLKWPNEMPDNPCAWLLTVAKNQAYDVLRKQQTHDQYSMQTIAWQASNTPLARSLDDAFAESQIQDDQLRLIFCVCQCDINIENRIGFALNVLCGLSSAAIARALLLKEETVKKRLYRTKKRLAQSQFELPENHKLNASLEAVHTILYLLFNEGYLSSSEREPFNEMLCADAIGMTKLLLLNDDTFNGETLALLALMQFHFARFNARKDSQGKVVSLDLQQRSLWCKSLIGEGQELLALSLAYQPKMLGRFLIEAQIAQLHCMTADFKHTPWSMIIRLYSMLYQVTGSAHALLNKAIALGYAGQCGEAIGSLENLTNNSEFQQSHALDATLAHLYALKGDRNMALIHAELAKKRGGTILEHQIIRQQLQRLLDGLH</sequence>
<feature type="domain" description="RNA polymerase sigma factor 70 region 4 type 2" evidence="2">
    <location>
        <begin position="132"/>
        <end position="167"/>
    </location>
</feature>
<protein>
    <submittedName>
        <fullName evidence="4">RNA polymerase sigma-70 factor, ECF subfamily</fullName>
    </submittedName>
</protein>
<dbReference type="Pfam" id="PF04542">
    <property type="entry name" value="Sigma70_r2"/>
    <property type="match status" value="1"/>
</dbReference>
<name>A0ABR9EH28_9GAMM</name>
<evidence type="ECO:0000313" key="4">
    <source>
        <dbReference type="EMBL" id="MBE0370286.1"/>
    </source>
</evidence>
<dbReference type="SUPFAM" id="SSF88946">
    <property type="entry name" value="Sigma2 domain of RNA polymerase sigma factors"/>
    <property type="match status" value="1"/>
</dbReference>
<dbReference type="InterPro" id="IPR013249">
    <property type="entry name" value="RNA_pol_sigma70_r4_t2"/>
</dbReference>
<dbReference type="InterPro" id="IPR007627">
    <property type="entry name" value="RNA_pol_sigma70_r2"/>
</dbReference>
<reference evidence="4 5" key="1">
    <citation type="submission" date="2015-03" db="EMBL/GenBank/DDBJ databases">
        <title>Genome sequence of Pseudoalteromonas aurantia.</title>
        <authorList>
            <person name="Xie B.-B."/>
            <person name="Rong J.-C."/>
            <person name="Qin Q.-L."/>
            <person name="Zhang Y.-Z."/>
        </authorList>
    </citation>
    <scope>NUCLEOTIDE SEQUENCE [LARGE SCALE GENOMIC DNA]</scope>
    <source>
        <strain evidence="4 5">208</strain>
    </source>
</reference>
<accession>A0ABR9EH28</accession>
<dbReference type="PANTHER" id="PTHR47756">
    <property type="entry name" value="BLL6612 PROTEIN-RELATED"/>
    <property type="match status" value="1"/>
</dbReference>
<gene>
    <name evidence="4" type="primary">rpoE</name>
    <name evidence="4" type="ORF">PAUR_b0282</name>
</gene>
<dbReference type="Proteomes" id="UP000615755">
    <property type="component" value="Unassembled WGS sequence"/>
</dbReference>
<dbReference type="SUPFAM" id="SSF88659">
    <property type="entry name" value="Sigma3 and sigma4 domains of RNA polymerase sigma factors"/>
    <property type="match status" value="1"/>
</dbReference>
<dbReference type="Gene3D" id="1.10.1740.10">
    <property type="match status" value="1"/>
</dbReference>
<dbReference type="InterPro" id="IPR046531">
    <property type="entry name" value="DUF6596"/>
</dbReference>
<evidence type="ECO:0000259" key="1">
    <source>
        <dbReference type="Pfam" id="PF04542"/>
    </source>
</evidence>
<feature type="domain" description="DUF6596" evidence="3">
    <location>
        <begin position="184"/>
        <end position="283"/>
    </location>
</feature>
<feature type="domain" description="RNA polymerase sigma-70 region 2" evidence="1">
    <location>
        <begin position="9"/>
        <end position="76"/>
    </location>
</feature>
<organism evidence="4 5">
    <name type="scientific">Pseudoalteromonas aurantia 208</name>
    <dbReference type="NCBI Taxonomy" id="1314867"/>
    <lineage>
        <taxon>Bacteria</taxon>
        <taxon>Pseudomonadati</taxon>
        <taxon>Pseudomonadota</taxon>
        <taxon>Gammaproteobacteria</taxon>
        <taxon>Alteromonadales</taxon>
        <taxon>Pseudoalteromonadaceae</taxon>
        <taxon>Pseudoalteromonas</taxon>
    </lineage>
</organism>
<evidence type="ECO:0000259" key="2">
    <source>
        <dbReference type="Pfam" id="PF08281"/>
    </source>
</evidence>
<keyword evidence="5" id="KW-1185">Reference proteome</keyword>
<dbReference type="EMBL" id="AQGV01000015">
    <property type="protein sequence ID" value="MBE0370286.1"/>
    <property type="molecule type" value="Genomic_DNA"/>
</dbReference>
<evidence type="ECO:0000259" key="3">
    <source>
        <dbReference type="Pfam" id="PF20239"/>
    </source>
</evidence>
<dbReference type="Pfam" id="PF20239">
    <property type="entry name" value="DUF6596"/>
    <property type="match status" value="1"/>
</dbReference>
<dbReference type="Pfam" id="PF08281">
    <property type="entry name" value="Sigma70_r4_2"/>
    <property type="match status" value="1"/>
</dbReference>
<dbReference type="PANTHER" id="PTHR47756:SF2">
    <property type="entry name" value="BLL6612 PROTEIN"/>
    <property type="match status" value="1"/>
</dbReference>